<organism evidence="2 3">
    <name type="scientific">Sorangium cellulosum</name>
    <name type="common">Polyangium cellulosum</name>
    <dbReference type="NCBI Taxonomy" id="56"/>
    <lineage>
        <taxon>Bacteria</taxon>
        <taxon>Pseudomonadati</taxon>
        <taxon>Myxococcota</taxon>
        <taxon>Polyangia</taxon>
        <taxon>Polyangiales</taxon>
        <taxon>Polyangiaceae</taxon>
        <taxon>Sorangium</taxon>
    </lineage>
</organism>
<dbReference type="EMBL" id="JELX01002407">
    <property type="protein sequence ID" value="KYF55489.1"/>
    <property type="molecule type" value="Genomic_DNA"/>
</dbReference>
<proteinExistence type="predicted"/>
<sequence length="81" mass="8508">MHIVAAELGADHRRSRRTDVGELGPISAHLVELGATPATRPARRPACSRSGSVPWASRSSRGPATKHGGVPQLGVDPRRAP</sequence>
<evidence type="ECO:0000256" key="1">
    <source>
        <dbReference type="SAM" id="MobiDB-lite"/>
    </source>
</evidence>
<gene>
    <name evidence="2" type="ORF">BE04_01420</name>
</gene>
<feature type="compositionally biased region" description="Basic and acidic residues" evidence="1">
    <location>
        <begin position="9"/>
        <end position="20"/>
    </location>
</feature>
<comment type="caution">
    <text evidence="2">The sequence shown here is derived from an EMBL/GenBank/DDBJ whole genome shotgun (WGS) entry which is preliminary data.</text>
</comment>
<feature type="region of interest" description="Disordered" evidence="1">
    <location>
        <begin position="1"/>
        <end position="81"/>
    </location>
</feature>
<protein>
    <submittedName>
        <fullName evidence="2">Uncharacterized protein</fullName>
    </submittedName>
</protein>
<evidence type="ECO:0000313" key="3">
    <source>
        <dbReference type="Proteomes" id="UP000075604"/>
    </source>
</evidence>
<name>A0A150PIG8_SORCE</name>
<evidence type="ECO:0000313" key="2">
    <source>
        <dbReference type="EMBL" id="KYF55489.1"/>
    </source>
</evidence>
<dbReference type="Proteomes" id="UP000075604">
    <property type="component" value="Unassembled WGS sequence"/>
</dbReference>
<dbReference type="AlphaFoldDB" id="A0A150PIG8"/>
<accession>A0A150PIG8</accession>
<reference evidence="2 3" key="1">
    <citation type="submission" date="2014-02" db="EMBL/GenBank/DDBJ databases">
        <title>The small core and large imbalanced accessory genome model reveals a collaborative survival strategy of Sorangium cellulosum strains in nature.</title>
        <authorList>
            <person name="Han K."/>
            <person name="Peng R."/>
            <person name="Blom J."/>
            <person name="Li Y.-Z."/>
        </authorList>
    </citation>
    <scope>NUCLEOTIDE SEQUENCE [LARGE SCALE GENOMIC DNA]</scope>
    <source>
        <strain evidence="2 3">So0157-18</strain>
    </source>
</reference>